<dbReference type="SUPFAM" id="SSF52540">
    <property type="entry name" value="P-loop containing nucleoside triphosphate hydrolases"/>
    <property type="match status" value="1"/>
</dbReference>
<evidence type="ECO:0000313" key="1">
    <source>
        <dbReference type="EMBL" id="SHJ03329.1"/>
    </source>
</evidence>
<dbReference type="OrthoDB" id="9800698at2"/>
<dbReference type="RefSeq" id="WP_073331247.1">
    <property type="nucleotide sequence ID" value="NZ_FQYO01000004.1"/>
</dbReference>
<evidence type="ECO:0000313" key="2">
    <source>
        <dbReference type="Proteomes" id="UP000184292"/>
    </source>
</evidence>
<sequence length="338" mass="35177">MDGGAAADGTDLRAALVDPVRAPARAWRVDRVIRPDPRAIAAPGDFARGRAVDLPSELSLYCLSGSGGVVAVDVAMRDLVGAPFPYAVQAGRARSVLLLPWEEVDGPVPAAPVPAIFSIGRCGSTLLARALGAAGADVLSELDVFTGIGTLARRWPARADVQAALSDRAGRAVRHAVRGLSRPVLKFRSQASQGARAICASGTVAPVLMVRDIAEWAASVARTFGDENPQAVVDPLVQGLRDVAALPDVPPVLTYDTLLRDPVAAVETCLGAPVPPARHAAIRAALATDSQAGTALADRPDQGDPARIAAILDLWRAERPDAALRRLGLGPDLTLQRT</sequence>
<accession>A0A1M6G0A9</accession>
<name>A0A1M6G0A9_9RHOB</name>
<evidence type="ECO:0008006" key="3">
    <source>
        <dbReference type="Google" id="ProtNLM"/>
    </source>
</evidence>
<protein>
    <recommendedName>
        <fullName evidence="3">Sulfotransferase family protein</fullName>
    </recommendedName>
</protein>
<keyword evidence="2" id="KW-1185">Reference proteome</keyword>
<dbReference type="EMBL" id="FQYO01000004">
    <property type="protein sequence ID" value="SHJ03329.1"/>
    <property type="molecule type" value="Genomic_DNA"/>
</dbReference>
<proteinExistence type="predicted"/>
<reference evidence="1 2" key="1">
    <citation type="submission" date="2016-11" db="EMBL/GenBank/DDBJ databases">
        <authorList>
            <person name="Jaros S."/>
            <person name="Januszkiewicz K."/>
            <person name="Wedrychowicz H."/>
        </authorList>
    </citation>
    <scope>NUCLEOTIDE SEQUENCE [LARGE SCALE GENOMIC DNA]</scope>
    <source>
        <strain evidence="1 2">DSM 100565</strain>
    </source>
</reference>
<dbReference type="STRING" id="1447782.SAMN05444417_2602"/>
<dbReference type="AlphaFoldDB" id="A0A1M6G0A9"/>
<organism evidence="1 2">
    <name type="scientific">Wenxinia saemankumensis</name>
    <dbReference type="NCBI Taxonomy" id="1447782"/>
    <lineage>
        <taxon>Bacteria</taxon>
        <taxon>Pseudomonadati</taxon>
        <taxon>Pseudomonadota</taxon>
        <taxon>Alphaproteobacteria</taxon>
        <taxon>Rhodobacterales</taxon>
        <taxon>Roseobacteraceae</taxon>
        <taxon>Wenxinia</taxon>
    </lineage>
</organism>
<dbReference type="Proteomes" id="UP000184292">
    <property type="component" value="Unassembled WGS sequence"/>
</dbReference>
<dbReference type="InterPro" id="IPR027417">
    <property type="entry name" value="P-loop_NTPase"/>
</dbReference>
<gene>
    <name evidence="1" type="ORF">SAMN05444417_2602</name>
</gene>